<comment type="function">
    <text evidence="5">Catalyzes the cleavage of L-allo-threonine and L-threonine to glycine and acetaldehyde.</text>
</comment>
<dbReference type="EMBL" id="FNCE01000001">
    <property type="protein sequence ID" value="SDF45753.1"/>
    <property type="molecule type" value="Genomic_DNA"/>
</dbReference>
<dbReference type="AlphaFoldDB" id="A0A1G7L8H0"/>
<proteinExistence type="inferred from homology"/>
<evidence type="ECO:0000259" key="6">
    <source>
        <dbReference type="Pfam" id="PF01212"/>
    </source>
</evidence>
<dbReference type="InterPro" id="IPR015424">
    <property type="entry name" value="PyrdxlP-dep_Trfase"/>
</dbReference>
<accession>A0A1G7L8H0</accession>
<dbReference type="Proteomes" id="UP000199415">
    <property type="component" value="Unassembled WGS sequence"/>
</dbReference>
<comment type="catalytic activity">
    <reaction evidence="5">
        <text>L-allo-threonine = acetaldehyde + glycine</text>
        <dbReference type="Rhea" id="RHEA:26209"/>
        <dbReference type="ChEBI" id="CHEBI:15343"/>
        <dbReference type="ChEBI" id="CHEBI:57305"/>
        <dbReference type="ChEBI" id="CHEBI:58585"/>
        <dbReference type="EC" id="4.1.2.48"/>
    </reaction>
</comment>
<keyword evidence="5" id="KW-0456">Lyase</keyword>
<dbReference type="InterPro" id="IPR026273">
    <property type="entry name" value="Low_specificity_L-TA_bact"/>
</dbReference>
<dbReference type="EC" id="4.1.2.48" evidence="5"/>
<dbReference type="PIRSF" id="PIRSF038940">
    <property type="entry name" value="Low_specificity_LTA"/>
    <property type="match status" value="1"/>
</dbReference>
<reference evidence="7 8" key="1">
    <citation type="submission" date="2016-10" db="EMBL/GenBank/DDBJ databases">
        <authorList>
            <person name="de Groot N.N."/>
        </authorList>
    </citation>
    <scope>NUCLEOTIDE SEQUENCE [LARGE SCALE GENOMIC DNA]</scope>
    <source>
        <strain evidence="7 8">DSM 25584</strain>
    </source>
</reference>
<protein>
    <recommendedName>
        <fullName evidence="5">L-threonine aldolase</fullName>
        <ecNumber evidence="5">4.1.2.48</ecNumber>
    </recommendedName>
</protein>
<comment type="catalytic activity">
    <reaction evidence="5">
        <text>L-threonine = acetaldehyde + glycine</text>
        <dbReference type="Rhea" id="RHEA:19625"/>
        <dbReference type="ChEBI" id="CHEBI:15343"/>
        <dbReference type="ChEBI" id="CHEBI:57305"/>
        <dbReference type="ChEBI" id="CHEBI:57926"/>
        <dbReference type="EC" id="4.1.2.48"/>
    </reaction>
</comment>
<dbReference type="OrthoDB" id="9774495at2"/>
<evidence type="ECO:0000313" key="8">
    <source>
        <dbReference type="Proteomes" id="UP000199415"/>
    </source>
</evidence>
<organism evidence="7 8">
    <name type="scientific">Limimonas halophila</name>
    <dbReference type="NCBI Taxonomy" id="1082479"/>
    <lineage>
        <taxon>Bacteria</taxon>
        <taxon>Pseudomonadati</taxon>
        <taxon>Pseudomonadota</taxon>
        <taxon>Alphaproteobacteria</taxon>
        <taxon>Rhodospirillales</taxon>
        <taxon>Rhodovibrionaceae</taxon>
        <taxon>Limimonas</taxon>
    </lineage>
</organism>
<dbReference type="InterPro" id="IPR015421">
    <property type="entry name" value="PyrdxlP-dep_Trfase_major"/>
</dbReference>
<dbReference type="InterPro" id="IPR001597">
    <property type="entry name" value="ArAA_b-elim_lyase/Thr_aldolase"/>
</dbReference>
<dbReference type="GO" id="GO:0008732">
    <property type="term" value="F:L-allo-threonine aldolase activity"/>
    <property type="evidence" value="ECO:0007669"/>
    <property type="project" value="RHEA"/>
</dbReference>
<evidence type="ECO:0000256" key="5">
    <source>
        <dbReference type="PIRNR" id="PIRNR038940"/>
    </source>
</evidence>
<keyword evidence="4 5" id="KW-0663">Pyridoxal phosphate</keyword>
<dbReference type="Gene3D" id="3.40.640.10">
    <property type="entry name" value="Type I PLP-dependent aspartate aminotransferase-like (Major domain)"/>
    <property type="match status" value="1"/>
</dbReference>
<name>A0A1G7L8H0_9PROT</name>
<feature type="domain" description="Aromatic amino acid beta-eliminating lyase/threonine aldolase" evidence="6">
    <location>
        <begin position="3"/>
        <end position="294"/>
    </location>
</feature>
<comment type="cofactor">
    <cofactor evidence="1 5">
        <name>pyridoxal 5'-phosphate</name>
        <dbReference type="ChEBI" id="CHEBI:597326"/>
    </cofactor>
</comment>
<dbReference type="STRING" id="1082479.SAMN05216241_101157"/>
<dbReference type="PANTHER" id="PTHR48097:SF5">
    <property type="entry name" value="LOW SPECIFICITY L-THREONINE ALDOLASE"/>
    <property type="match status" value="1"/>
</dbReference>
<evidence type="ECO:0000256" key="4">
    <source>
        <dbReference type="ARBA" id="ARBA00022898"/>
    </source>
</evidence>
<evidence type="ECO:0000256" key="1">
    <source>
        <dbReference type="ARBA" id="ARBA00001933"/>
    </source>
</evidence>
<dbReference type="Pfam" id="PF01212">
    <property type="entry name" value="Beta_elim_lyase"/>
    <property type="match status" value="1"/>
</dbReference>
<dbReference type="RefSeq" id="WP_090018216.1">
    <property type="nucleotide sequence ID" value="NZ_FNCE01000001.1"/>
</dbReference>
<gene>
    <name evidence="7" type="ORF">SAMN05216241_101157</name>
</gene>
<dbReference type="PANTHER" id="PTHR48097">
    <property type="entry name" value="L-THREONINE ALDOLASE-RELATED"/>
    <property type="match status" value="1"/>
</dbReference>
<dbReference type="SUPFAM" id="SSF53383">
    <property type="entry name" value="PLP-dependent transferases"/>
    <property type="match status" value="1"/>
</dbReference>
<comment type="subunit">
    <text evidence="3">Homotetramer.</text>
</comment>
<dbReference type="GO" id="GO:0006567">
    <property type="term" value="P:L-threonine catabolic process"/>
    <property type="evidence" value="ECO:0007669"/>
    <property type="project" value="UniProtKB-UniRule"/>
</dbReference>
<evidence type="ECO:0000256" key="3">
    <source>
        <dbReference type="ARBA" id="ARBA00011881"/>
    </source>
</evidence>
<dbReference type="InterPro" id="IPR015422">
    <property type="entry name" value="PyrdxlP-dep_Trfase_small"/>
</dbReference>
<comment type="similarity">
    <text evidence="2 5">Belongs to the threonine aldolase family.</text>
</comment>
<dbReference type="Gene3D" id="3.90.1150.10">
    <property type="entry name" value="Aspartate Aminotransferase, domain 1"/>
    <property type="match status" value="1"/>
</dbReference>
<evidence type="ECO:0000313" key="7">
    <source>
        <dbReference type="EMBL" id="SDF45753.1"/>
    </source>
</evidence>
<sequence>MSLRSDNAGPVAPAIMAAMAAANQEAAAPYGDDPYTKSACARVRDLFETPEAAVVPVATGTAANALGLAAMAPPWGVILAHADAHIDTDECGAVPFYTHGARIHRIPGDEGKLTPEAVRAVLAELSPPEVHHMPPAALSLTNLTEAGTRYTPEEVRALAAVAREHGLPVHMDGARFANAVAACGCTPAELSWRAGVDMLTFGATKNGAMAAEALVVFEPALAATLGYRRKRGGHLWSKGWYLGAQLDAYLDDELWLANARNANAMAARLADGLGRLAGVRLVHPVEGNIVFAAISERAADCLAEQGWVFNESRHDEAAVIRLVAGFTTTPAEVDAAITAVSEAVAGTTKG</sequence>
<keyword evidence="8" id="KW-1185">Reference proteome</keyword>
<evidence type="ECO:0000256" key="2">
    <source>
        <dbReference type="ARBA" id="ARBA00006966"/>
    </source>
</evidence>